<dbReference type="InterPro" id="IPR011598">
    <property type="entry name" value="bHLH_dom"/>
</dbReference>
<accession>A0A9P6U0K7</accession>
<dbReference type="Pfam" id="PF00010">
    <property type="entry name" value="HLH"/>
    <property type="match status" value="1"/>
</dbReference>
<protein>
    <recommendedName>
        <fullName evidence="2">BHLH domain-containing protein</fullName>
    </recommendedName>
</protein>
<evidence type="ECO:0000256" key="1">
    <source>
        <dbReference type="SAM" id="MobiDB-lite"/>
    </source>
</evidence>
<evidence type="ECO:0000313" key="4">
    <source>
        <dbReference type="Proteomes" id="UP000807716"/>
    </source>
</evidence>
<dbReference type="CDD" id="cd00083">
    <property type="entry name" value="bHLH_SF"/>
    <property type="match status" value="1"/>
</dbReference>
<dbReference type="Gene3D" id="4.10.280.10">
    <property type="entry name" value="Helix-loop-helix DNA-binding domain"/>
    <property type="match status" value="1"/>
</dbReference>
<dbReference type="AlphaFoldDB" id="A0A9P6U0K7"/>
<dbReference type="SUPFAM" id="SSF47459">
    <property type="entry name" value="HLH, helix-loop-helix DNA-binding domain"/>
    <property type="match status" value="1"/>
</dbReference>
<evidence type="ECO:0000259" key="2">
    <source>
        <dbReference type="PROSITE" id="PS50888"/>
    </source>
</evidence>
<organism evidence="3 4">
    <name type="scientific">Actinomortierella ambigua</name>
    <dbReference type="NCBI Taxonomy" id="1343610"/>
    <lineage>
        <taxon>Eukaryota</taxon>
        <taxon>Fungi</taxon>
        <taxon>Fungi incertae sedis</taxon>
        <taxon>Mucoromycota</taxon>
        <taxon>Mortierellomycotina</taxon>
        <taxon>Mortierellomycetes</taxon>
        <taxon>Mortierellales</taxon>
        <taxon>Mortierellaceae</taxon>
        <taxon>Actinomortierella</taxon>
    </lineage>
</organism>
<feature type="compositionally biased region" description="Acidic residues" evidence="1">
    <location>
        <begin position="157"/>
        <end position="182"/>
    </location>
</feature>
<feature type="domain" description="BHLH" evidence="2">
    <location>
        <begin position="7"/>
        <end position="68"/>
    </location>
</feature>
<evidence type="ECO:0000313" key="3">
    <source>
        <dbReference type="EMBL" id="KAG0255254.1"/>
    </source>
</evidence>
<dbReference type="Proteomes" id="UP000807716">
    <property type="component" value="Unassembled WGS sequence"/>
</dbReference>
<feature type="region of interest" description="Disordered" evidence="1">
    <location>
        <begin position="153"/>
        <end position="193"/>
    </location>
</feature>
<gene>
    <name evidence="3" type="ORF">DFQ27_006342</name>
</gene>
<dbReference type="EMBL" id="JAAAJB010000469">
    <property type="protein sequence ID" value="KAG0255254.1"/>
    <property type="molecule type" value="Genomic_DNA"/>
</dbReference>
<feature type="region of interest" description="Disordered" evidence="1">
    <location>
        <begin position="225"/>
        <end position="270"/>
    </location>
</feature>
<dbReference type="OrthoDB" id="10624915at2759"/>
<dbReference type="InterPro" id="IPR036638">
    <property type="entry name" value="HLH_DNA-bd_sf"/>
</dbReference>
<sequence length="270" mass="28530">MCIRTRVRQVKHLQNEQQRRLFINNRIWELGDLLPNIPSHARVDKSGNQKPLTKIYILNKVISFVKKAMEYPPLVAHFQEQMQIEDLKELGAETTAGGISSSSSNNNNNNSSFRLGHMLSSTAVGPLFSPAGNHPAFSSMQRSASCGANMRVHTGEVEGDGDDDGDGYGDGDGDGDGDDDDLASPTASIPRPYGYGVPASSIVDFGAIPSRSLDGVVLNIHWANPVSTPKSTSTPTARTTPTTSTSPTTPTSSSTTAAAAAAAAATWGAT</sequence>
<dbReference type="GO" id="GO:0046983">
    <property type="term" value="F:protein dimerization activity"/>
    <property type="evidence" value="ECO:0007669"/>
    <property type="project" value="InterPro"/>
</dbReference>
<dbReference type="PROSITE" id="PS50888">
    <property type="entry name" value="BHLH"/>
    <property type="match status" value="1"/>
</dbReference>
<proteinExistence type="predicted"/>
<keyword evidence="4" id="KW-1185">Reference proteome</keyword>
<comment type="caution">
    <text evidence="3">The sequence shown here is derived from an EMBL/GenBank/DDBJ whole genome shotgun (WGS) entry which is preliminary data.</text>
</comment>
<feature type="compositionally biased region" description="Low complexity" evidence="1">
    <location>
        <begin position="227"/>
        <end position="270"/>
    </location>
</feature>
<reference evidence="3" key="1">
    <citation type="journal article" date="2020" name="Fungal Divers.">
        <title>Resolving the Mortierellaceae phylogeny through synthesis of multi-gene phylogenetics and phylogenomics.</title>
        <authorList>
            <person name="Vandepol N."/>
            <person name="Liber J."/>
            <person name="Desiro A."/>
            <person name="Na H."/>
            <person name="Kennedy M."/>
            <person name="Barry K."/>
            <person name="Grigoriev I.V."/>
            <person name="Miller A.N."/>
            <person name="O'Donnell K."/>
            <person name="Stajich J.E."/>
            <person name="Bonito G."/>
        </authorList>
    </citation>
    <scope>NUCLEOTIDE SEQUENCE</scope>
    <source>
        <strain evidence="3">BC1065</strain>
    </source>
</reference>
<name>A0A9P6U0K7_9FUNG</name>